<dbReference type="PROSITE" id="PS01081">
    <property type="entry name" value="HTH_TETR_1"/>
    <property type="match status" value="1"/>
</dbReference>
<dbReference type="GO" id="GO:0000976">
    <property type="term" value="F:transcription cis-regulatory region binding"/>
    <property type="evidence" value="ECO:0007669"/>
    <property type="project" value="TreeGrafter"/>
</dbReference>
<dbReference type="InterPro" id="IPR001647">
    <property type="entry name" value="HTH_TetR"/>
</dbReference>
<dbReference type="InterPro" id="IPR009057">
    <property type="entry name" value="Homeodomain-like_sf"/>
</dbReference>
<keyword evidence="2" id="KW-0805">Transcription regulation</keyword>
<dbReference type="Proteomes" id="UP000566711">
    <property type="component" value="Unassembled WGS sequence"/>
</dbReference>
<feature type="DNA-binding region" description="H-T-H motif" evidence="5">
    <location>
        <begin position="46"/>
        <end position="65"/>
    </location>
</feature>
<dbReference type="EMBL" id="JACEZS010000023">
    <property type="protein sequence ID" value="MBA5607946.1"/>
    <property type="molecule type" value="Genomic_DNA"/>
</dbReference>
<proteinExistence type="predicted"/>
<dbReference type="SUPFAM" id="SSF46689">
    <property type="entry name" value="Homeodomain-like"/>
    <property type="match status" value="1"/>
</dbReference>
<dbReference type="Gene3D" id="1.10.10.60">
    <property type="entry name" value="Homeodomain-like"/>
    <property type="match status" value="1"/>
</dbReference>
<dbReference type="PANTHER" id="PTHR30055:SF234">
    <property type="entry name" value="HTH-TYPE TRANSCRIPTIONAL REGULATOR BETI"/>
    <property type="match status" value="1"/>
</dbReference>
<dbReference type="SUPFAM" id="SSF48498">
    <property type="entry name" value="Tetracyclin repressor-like, C-terminal domain"/>
    <property type="match status" value="1"/>
</dbReference>
<dbReference type="PRINTS" id="PR00455">
    <property type="entry name" value="HTHTETR"/>
</dbReference>
<evidence type="ECO:0000256" key="2">
    <source>
        <dbReference type="ARBA" id="ARBA00023015"/>
    </source>
</evidence>
<evidence type="ECO:0000259" key="7">
    <source>
        <dbReference type="PROSITE" id="PS50977"/>
    </source>
</evidence>
<protein>
    <submittedName>
        <fullName evidence="8">CerR family C-terminal domain-containing protein</fullName>
    </submittedName>
</protein>
<dbReference type="Pfam" id="PF09209">
    <property type="entry name" value="CecR_C"/>
    <property type="match status" value="1"/>
</dbReference>
<keyword evidence="4" id="KW-0804">Transcription</keyword>
<dbReference type="PANTHER" id="PTHR30055">
    <property type="entry name" value="HTH-TYPE TRANSCRIPTIONAL REGULATOR RUTR"/>
    <property type="match status" value="1"/>
</dbReference>
<dbReference type="Gene3D" id="1.10.357.10">
    <property type="entry name" value="Tetracycline Repressor, domain 2"/>
    <property type="match status" value="1"/>
</dbReference>
<comment type="caution">
    <text evidence="8">The sequence shown here is derived from an EMBL/GenBank/DDBJ whole genome shotgun (WGS) entry which is preliminary data.</text>
</comment>
<keyword evidence="3 5" id="KW-0238">DNA-binding</keyword>
<organism evidence="8 9">
    <name type="scientific">Rugamonas fusca</name>
    <dbReference type="NCBI Taxonomy" id="2758568"/>
    <lineage>
        <taxon>Bacteria</taxon>
        <taxon>Pseudomonadati</taxon>
        <taxon>Pseudomonadota</taxon>
        <taxon>Betaproteobacteria</taxon>
        <taxon>Burkholderiales</taxon>
        <taxon>Oxalobacteraceae</taxon>
        <taxon>Telluria group</taxon>
        <taxon>Rugamonas</taxon>
    </lineage>
</organism>
<accession>A0A7W2ELC7</accession>
<evidence type="ECO:0000256" key="3">
    <source>
        <dbReference type="ARBA" id="ARBA00023125"/>
    </source>
</evidence>
<keyword evidence="1" id="KW-0678">Repressor</keyword>
<dbReference type="Pfam" id="PF00440">
    <property type="entry name" value="TetR_N"/>
    <property type="match status" value="1"/>
</dbReference>
<name>A0A7W2ELC7_9BURK</name>
<feature type="region of interest" description="Disordered" evidence="6">
    <location>
        <begin position="1"/>
        <end position="25"/>
    </location>
</feature>
<sequence>MTQANHPPTRPPDDIRKPRSDGEQSRERLRLAAMRLFAEQGYARTSTREIAQAAGANVAAISYYFGDKAGLYRAVFEGMCPAPEANIAQYAPPHFTLRESLLGFYRQMLAPLQQDDGAQLFLRLWLRERLEPTGLWAAEIDNSIRPEHMALVRVLCRHLNLEQADDEVHRLAYALAALAVQIMVGRDIVTAITPQLLATPAAIEQWLHQLARYGEALVMAEQSNRKEGNA</sequence>
<evidence type="ECO:0000313" key="8">
    <source>
        <dbReference type="EMBL" id="MBA5607946.1"/>
    </source>
</evidence>
<dbReference type="RefSeq" id="WP_182220135.1">
    <property type="nucleotide sequence ID" value="NZ_JACEZS010000023.1"/>
</dbReference>
<feature type="compositionally biased region" description="Basic and acidic residues" evidence="6">
    <location>
        <begin position="11"/>
        <end position="25"/>
    </location>
</feature>
<gene>
    <name evidence="8" type="ORF">H3H36_21545</name>
</gene>
<feature type="domain" description="HTH tetR-type" evidence="7">
    <location>
        <begin position="23"/>
        <end position="83"/>
    </location>
</feature>
<evidence type="ECO:0000256" key="6">
    <source>
        <dbReference type="SAM" id="MobiDB-lite"/>
    </source>
</evidence>
<evidence type="ECO:0000313" key="9">
    <source>
        <dbReference type="Proteomes" id="UP000566711"/>
    </source>
</evidence>
<dbReference type="InterPro" id="IPR023772">
    <property type="entry name" value="DNA-bd_HTH_TetR-type_CS"/>
</dbReference>
<evidence type="ECO:0000256" key="5">
    <source>
        <dbReference type="PROSITE-ProRule" id="PRU00335"/>
    </source>
</evidence>
<dbReference type="InterPro" id="IPR036271">
    <property type="entry name" value="Tet_transcr_reg_TetR-rel_C_sf"/>
</dbReference>
<evidence type="ECO:0000256" key="4">
    <source>
        <dbReference type="ARBA" id="ARBA00023163"/>
    </source>
</evidence>
<dbReference type="PROSITE" id="PS50977">
    <property type="entry name" value="HTH_TETR_2"/>
    <property type="match status" value="1"/>
</dbReference>
<dbReference type="InterPro" id="IPR015292">
    <property type="entry name" value="Tscrpt_reg_YbiH_C"/>
</dbReference>
<evidence type="ECO:0000256" key="1">
    <source>
        <dbReference type="ARBA" id="ARBA00022491"/>
    </source>
</evidence>
<dbReference type="GO" id="GO:0003700">
    <property type="term" value="F:DNA-binding transcription factor activity"/>
    <property type="evidence" value="ECO:0007669"/>
    <property type="project" value="TreeGrafter"/>
</dbReference>
<dbReference type="InterPro" id="IPR050109">
    <property type="entry name" value="HTH-type_TetR-like_transc_reg"/>
</dbReference>
<reference evidence="8 9" key="1">
    <citation type="submission" date="2020-07" db="EMBL/GenBank/DDBJ databases">
        <title>Novel species isolated from subtropical streams in China.</title>
        <authorList>
            <person name="Lu H."/>
        </authorList>
    </citation>
    <scope>NUCLEOTIDE SEQUENCE [LARGE SCALE GENOMIC DNA]</scope>
    <source>
        <strain evidence="8 9">FT3S</strain>
    </source>
</reference>
<dbReference type="AlphaFoldDB" id="A0A7W2ELC7"/>
<keyword evidence="9" id="KW-1185">Reference proteome</keyword>